<evidence type="ECO:0000313" key="2">
    <source>
        <dbReference type="EMBL" id="OGD24848.1"/>
    </source>
</evidence>
<gene>
    <name evidence="2" type="ORF">A2819_00560</name>
</gene>
<dbReference type="AlphaFoldDB" id="A0A1F5B2I6"/>
<feature type="transmembrane region" description="Helical" evidence="1">
    <location>
        <begin position="52"/>
        <end position="74"/>
    </location>
</feature>
<sequence length="327" mass="37486">MEFQPNMLQQKLYSWKRVFLFSIFIVFLTPLPFLHCFDGCSWALWPALLPGLHLVVFPITVGLVIGYSLLLFCLIKKFIAKKYFFGIFTAILFIVPFLNDFIIVLMGGKWLWSASIFMKIIFLIGADTIRYSLLPDDILALWIILVTYLLYLVYIMGVVWTASVISKISADIQLFRYYRFAIIFIGIIFIGIQIFELGFAKTIVSNRLYNVNNIDDCFKSEITNISSDNIPPPRDLKGAGYLPYGASSACGVVYAVKHQNAYLCKKATDYAGGVTNQYNFDKCIRIYNLNYPDDQLCERYFSEFKGKAIDPVSKSNLYDECTKTIFD</sequence>
<evidence type="ECO:0000313" key="3">
    <source>
        <dbReference type="Proteomes" id="UP000176431"/>
    </source>
</evidence>
<dbReference type="EMBL" id="MEYK01000031">
    <property type="protein sequence ID" value="OGD24848.1"/>
    <property type="molecule type" value="Genomic_DNA"/>
</dbReference>
<comment type="caution">
    <text evidence="2">The sequence shown here is derived from an EMBL/GenBank/DDBJ whole genome shotgun (WGS) entry which is preliminary data.</text>
</comment>
<organism evidence="2 3">
    <name type="scientific">Candidatus Azambacteria bacterium RIFCSPHIGHO2_01_FULL_40_24</name>
    <dbReference type="NCBI Taxonomy" id="1797301"/>
    <lineage>
        <taxon>Bacteria</taxon>
        <taxon>Candidatus Azamiibacteriota</taxon>
    </lineage>
</organism>
<feature type="transmembrane region" description="Helical" evidence="1">
    <location>
        <begin position="138"/>
        <end position="165"/>
    </location>
</feature>
<reference evidence="2 3" key="1">
    <citation type="journal article" date="2016" name="Nat. Commun.">
        <title>Thousands of microbial genomes shed light on interconnected biogeochemical processes in an aquifer system.</title>
        <authorList>
            <person name="Anantharaman K."/>
            <person name="Brown C.T."/>
            <person name="Hug L.A."/>
            <person name="Sharon I."/>
            <person name="Castelle C.J."/>
            <person name="Probst A.J."/>
            <person name="Thomas B.C."/>
            <person name="Singh A."/>
            <person name="Wilkins M.J."/>
            <person name="Karaoz U."/>
            <person name="Brodie E.L."/>
            <person name="Williams K.H."/>
            <person name="Hubbard S.S."/>
            <person name="Banfield J.F."/>
        </authorList>
    </citation>
    <scope>NUCLEOTIDE SEQUENCE [LARGE SCALE GENOMIC DNA]</scope>
</reference>
<feature type="transmembrane region" description="Helical" evidence="1">
    <location>
        <begin position="110"/>
        <end position="126"/>
    </location>
</feature>
<keyword evidence="1" id="KW-0812">Transmembrane</keyword>
<protein>
    <submittedName>
        <fullName evidence="2">Uncharacterized protein</fullName>
    </submittedName>
</protein>
<dbReference type="Proteomes" id="UP000176431">
    <property type="component" value="Unassembled WGS sequence"/>
</dbReference>
<evidence type="ECO:0000256" key="1">
    <source>
        <dbReference type="SAM" id="Phobius"/>
    </source>
</evidence>
<name>A0A1F5B2I6_9BACT</name>
<accession>A0A1F5B2I6</accession>
<feature type="transmembrane region" description="Helical" evidence="1">
    <location>
        <begin position="177"/>
        <end position="199"/>
    </location>
</feature>
<feature type="transmembrane region" description="Helical" evidence="1">
    <location>
        <begin position="83"/>
        <end position="104"/>
    </location>
</feature>
<keyword evidence="1" id="KW-0472">Membrane</keyword>
<proteinExistence type="predicted"/>
<keyword evidence="1" id="KW-1133">Transmembrane helix</keyword>